<dbReference type="Proteomes" id="UP000886723">
    <property type="component" value="Unassembled WGS sequence"/>
</dbReference>
<name>A0A9D1T7W3_9FIRM</name>
<dbReference type="CDD" id="cd00077">
    <property type="entry name" value="HDc"/>
    <property type="match status" value="1"/>
</dbReference>
<comment type="function">
    <text evidence="2">May play the central regulatory role in sporulation. It may be an element of the effector pathway responsible for the activation of sporulation genes in response to nutritional stress. Spo0A may act in concert with spo0H (a sigma factor) to control the expression of some genes that are critical to the sporulation process.</text>
</comment>
<dbReference type="SMART" id="SM00448">
    <property type="entry name" value="REC"/>
    <property type="match status" value="1"/>
</dbReference>
<reference evidence="7" key="2">
    <citation type="journal article" date="2021" name="PeerJ">
        <title>Extensive microbial diversity within the chicken gut microbiome revealed by metagenomics and culture.</title>
        <authorList>
            <person name="Gilroy R."/>
            <person name="Ravi A."/>
            <person name="Getino M."/>
            <person name="Pursley I."/>
            <person name="Horton D.L."/>
            <person name="Alikhan N.F."/>
            <person name="Baker D."/>
            <person name="Gharbi K."/>
            <person name="Hall N."/>
            <person name="Watson M."/>
            <person name="Adriaenssens E.M."/>
            <person name="Foster-Nyarko E."/>
            <person name="Jarju S."/>
            <person name="Secka A."/>
            <person name="Antonio M."/>
            <person name="Oren A."/>
            <person name="Chaudhuri R.R."/>
            <person name="La Ragione R."/>
            <person name="Hildebrand F."/>
            <person name="Pallen M.J."/>
        </authorList>
    </citation>
    <scope>NUCLEOTIDE SEQUENCE</scope>
    <source>
        <strain evidence="7">ChiBcec2-4451</strain>
    </source>
</reference>
<dbReference type="GO" id="GO:0000160">
    <property type="term" value="P:phosphorelay signal transduction system"/>
    <property type="evidence" value="ECO:0007669"/>
    <property type="project" value="InterPro"/>
</dbReference>
<evidence type="ECO:0000256" key="1">
    <source>
        <dbReference type="ARBA" id="ARBA00018672"/>
    </source>
</evidence>
<dbReference type="PANTHER" id="PTHR45228:SF1">
    <property type="entry name" value="CYCLIC DI-GMP PHOSPHODIESTERASE TM_0186"/>
    <property type="match status" value="1"/>
</dbReference>
<dbReference type="EMBL" id="DVON01000265">
    <property type="protein sequence ID" value="HIV13918.1"/>
    <property type="molecule type" value="Genomic_DNA"/>
</dbReference>
<gene>
    <name evidence="7" type="ORF">IAA63_12390</name>
</gene>
<dbReference type="PROSITE" id="PS50110">
    <property type="entry name" value="RESPONSE_REGULATORY"/>
    <property type="match status" value="1"/>
</dbReference>
<dbReference type="Gene3D" id="3.40.50.2300">
    <property type="match status" value="1"/>
</dbReference>
<keyword evidence="3" id="KW-0597">Phosphoprotein</keyword>
<dbReference type="AlphaFoldDB" id="A0A9D1T7W3"/>
<dbReference type="PANTHER" id="PTHR45228">
    <property type="entry name" value="CYCLIC DI-GMP PHOSPHODIESTERASE TM_0186-RELATED"/>
    <property type="match status" value="1"/>
</dbReference>
<dbReference type="InterPro" id="IPR001789">
    <property type="entry name" value="Sig_transdc_resp-reg_receiver"/>
</dbReference>
<feature type="modified residue" description="4-aspartylphosphate" evidence="3">
    <location>
        <position position="56"/>
    </location>
</feature>
<dbReference type="SUPFAM" id="SSF52172">
    <property type="entry name" value="CheY-like"/>
    <property type="match status" value="1"/>
</dbReference>
<feature type="domain" description="HD-GYP" evidence="6">
    <location>
        <begin position="150"/>
        <end position="355"/>
    </location>
</feature>
<evidence type="ECO:0000256" key="4">
    <source>
        <dbReference type="SAM" id="Coils"/>
    </source>
</evidence>
<keyword evidence="4" id="KW-0175">Coiled coil</keyword>
<protein>
    <recommendedName>
        <fullName evidence="1">Stage 0 sporulation protein A homolog</fullName>
    </recommendedName>
</protein>
<dbReference type="InterPro" id="IPR011006">
    <property type="entry name" value="CheY-like_superfamily"/>
</dbReference>
<dbReference type="Pfam" id="PF00072">
    <property type="entry name" value="Response_reg"/>
    <property type="match status" value="1"/>
</dbReference>
<evidence type="ECO:0000259" key="5">
    <source>
        <dbReference type="PROSITE" id="PS50110"/>
    </source>
</evidence>
<dbReference type="InterPro" id="IPR052020">
    <property type="entry name" value="Cyclic_di-GMP/3'3'-cGAMP_PDE"/>
</dbReference>
<evidence type="ECO:0000259" key="6">
    <source>
        <dbReference type="PROSITE" id="PS51832"/>
    </source>
</evidence>
<dbReference type="SMART" id="SM00471">
    <property type="entry name" value="HDc"/>
    <property type="match status" value="1"/>
</dbReference>
<dbReference type="PROSITE" id="PS51832">
    <property type="entry name" value="HD_GYP"/>
    <property type="match status" value="1"/>
</dbReference>
<feature type="coiled-coil region" evidence="4">
    <location>
        <begin position="129"/>
        <end position="156"/>
    </location>
</feature>
<feature type="domain" description="Response regulatory" evidence="5">
    <location>
        <begin position="6"/>
        <end position="123"/>
    </location>
</feature>
<organism evidence="7 8">
    <name type="scientific">Candidatus Pullilachnospira stercoravium</name>
    <dbReference type="NCBI Taxonomy" id="2840913"/>
    <lineage>
        <taxon>Bacteria</taxon>
        <taxon>Bacillati</taxon>
        <taxon>Bacillota</taxon>
        <taxon>Clostridia</taxon>
        <taxon>Lachnospirales</taxon>
        <taxon>Lachnospiraceae</taxon>
        <taxon>Lachnospiraceae incertae sedis</taxon>
        <taxon>Candidatus Pullilachnospira</taxon>
    </lineage>
</organism>
<dbReference type="Pfam" id="PF13487">
    <property type="entry name" value="HD_5"/>
    <property type="match status" value="1"/>
</dbReference>
<accession>A0A9D1T7W3</accession>
<evidence type="ECO:0000256" key="3">
    <source>
        <dbReference type="PROSITE-ProRule" id="PRU00169"/>
    </source>
</evidence>
<evidence type="ECO:0000313" key="8">
    <source>
        <dbReference type="Proteomes" id="UP000886723"/>
    </source>
</evidence>
<comment type="caution">
    <text evidence="7">The sequence shown here is derived from an EMBL/GenBank/DDBJ whole genome shotgun (WGS) entry which is preliminary data.</text>
</comment>
<evidence type="ECO:0000256" key="2">
    <source>
        <dbReference type="ARBA" id="ARBA00024867"/>
    </source>
</evidence>
<dbReference type="Gene3D" id="1.10.3210.10">
    <property type="entry name" value="Hypothetical protein af1432"/>
    <property type="match status" value="1"/>
</dbReference>
<dbReference type="InterPro" id="IPR003607">
    <property type="entry name" value="HD/PDEase_dom"/>
</dbReference>
<reference evidence="7" key="1">
    <citation type="submission" date="2020-10" db="EMBL/GenBank/DDBJ databases">
        <authorList>
            <person name="Gilroy R."/>
        </authorList>
    </citation>
    <scope>NUCLEOTIDE SEQUENCE</scope>
    <source>
        <strain evidence="7">ChiBcec2-4451</strain>
    </source>
</reference>
<dbReference type="SUPFAM" id="SSF109604">
    <property type="entry name" value="HD-domain/PDEase-like"/>
    <property type="match status" value="1"/>
</dbReference>
<evidence type="ECO:0000313" key="7">
    <source>
        <dbReference type="EMBL" id="HIV13918.1"/>
    </source>
</evidence>
<proteinExistence type="predicted"/>
<dbReference type="InterPro" id="IPR037522">
    <property type="entry name" value="HD_GYP_dom"/>
</dbReference>
<sequence>MSGRETILIVDDMEINRAVLCETFKDSCRIMEAENGKQALEYVLNPANRISAVLLDIVMPVMDGFEFLEMLHKSGLAGEIPVFLITADTSDASMRRGYNLGVMDIIEKPIVPYFVKKRVESVMELFRARRKLNRKVQVQSDQIRQQEREILELNQAIIETLSTAIEFRSGESGSHVKRIRRLTGLFLEELKRTGKSDYQFTDEQIEEISLAAIMHDVGKISISDAILNKPGKLTSEEFEIMKTHTVKGSEILELIPQYKEKDLYHYAYEICRYHHERWDGKGYPDHLKGDEIPIWAQVVSIADVVDALTNKRVYKPAIPFDEAAAMIRDGQCGCFNPDLLEALDNCSDKIRSGNY</sequence>